<dbReference type="RefSeq" id="XP_046015288.1">
    <property type="nucleotide sequence ID" value="XM_046163537.1"/>
</dbReference>
<dbReference type="GeneID" id="70193083"/>
<accession>A0A9P8YC55</accession>
<dbReference type="Proteomes" id="UP000756346">
    <property type="component" value="Unassembled WGS sequence"/>
</dbReference>
<evidence type="ECO:0000313" key="3">
    <source>
        <dbReference type="Proteomes" id="UP000756346"/>
    </source>
</evidence>
<keyword evidence="3" id="KW-1185">Reference proteome</keyword>
<evidence type="ECO:0000256" key="1">
    <source>
        <dbReference type="SAM" id="Phobius"/>
    </source>
</evidence>
<feature type="transmembrane region" description="Helical" evidence="1">
    <location>
        <begin position="52"/>
        <end position="73"/>
    </location>
</feature>
<keyword evidence="1" id="KW-1133">Transmembrane helix</keyword>
<gene>
    <name evidence="2" type="ORF">B0I36DRAFT_89376</name>
</gene>
<name>A0A9P8YC55_9PEZI</name>
<dbReference type="AlphaFoldDB" id="A0A9P8YC55"/>
<sequence length="166" mass="18069">MSLQEIYEAARQEVEKVAGHTSLSETNFCPSGAHHRSAAAEREHHLLRVTEFGLSIPITVISTCLGVALLWYSNPVIRISSMYIAMLITITLSYMCGQRRCFGLCATYIHPKEGPTPLSREKWLGRDAPAGALASVHALYSAASQASSGRLRHLSSMSFSIALYGG</sequence>
<dbReference type="EMBL" id="JAGTJQ010000003">
    <property type="protein sequence ID" value="KAH7035195.1"/>
    <property type="molecule type" value="Genomic_DNA"/>
</dbReference>
<organism evidence="2 3">
    <name type="scientific">Microdochium trichocladiopsis</name>
    <dbReference type="NCBI Taxonomy" id="1682393"/>
    <lineage>
        <taxon>Eukaryota</taxon>
        <taxon>Fungi</taxon>
        <taxon>Dikarya</taxon>
        <taxon>Ascomycota</taxon>
        <taxon>Pezizomycotina</taxon>
        <taxon>Sordariomycetes</taxon>
        <taxon>Xylariomycetidae</taxon>
        <taxon>Xylariales</taxon>
        <taxon>Microdochiaceae</taxon>
        <taxon>Microdochium</taxon>
    </lineage>
</organism>
<reference evidence="2" key="1">
    <citation type="journal article" date="2021" name="Nat. Commun.">
        <title>Genetic determinants of endophytism in the Arabidopsis root mycobiome.</title>
        <authorList>
            <person name="Mesny F."/>
            <person name="Miyauchi S."/>
            <person name="Thiergart T."/>
            <person name="Pickel B."/>
            <person name="Atanasova L."/>
            <person name="Karlsson M."/>
            <person name="Huettel B."/>
            <person name="Barry K.W."/>
            <person name="Haridas S."/>
            <person name="Chen C."/>
            <person name="Bauer D."/>
            <person name="Andreopoulos W."/>
            <person name="Pangilinan J."/>
            <person name="LaButti K."/>
            <person name="Riley R."/>
            <person name="Lipzen A."/>
            <person name="Clum A."/>
            <person name="Drula E."/>
            <person name="Henrissat B."/>
            <person name="Kohler A."/>
            <person name="Grigoriev I.V."/>
            <person name="Martin F.M."/>
            <person name="Hacquard S."/>
        </authorList>
    </citation>
    <scope>NUCLEOTIDE SEQUENCE</scope>
    <source>
        <strain evidence="2">MPI-CAGE-CH-0230</strain>
    </source>
</reference>
<comment type="caution">
    <text evidence="2">The sequence shown here is derived from an EMBL/GenBank/DDBJ whole genome shotgun (WGS) entry which is preliminary data.</text>
</comment>
<keyword evidence="1" id="KW-0812">Transmembrane</keyword>
<protein>
    <submittedName>
        <fullName evidence="2">Uncharacterized protein</fullName>
    </submittedName>
</protein>
<proteinExistence type="predicted"/>
<feature type="transmembrane region" description="Helical" evidence="1">
    <location>
        <begin position="79"/>
        <end position="97"/>
    </location>
</feature>
<evidence type="ECO:0000313" key="2">
    <source>
        <dbReference type="EMBL" id="KAH7035195.1"/>
    </source>
</evidence>
<keyword evidence="1" id="KW-0472">Membrane</keyword>